<dbReference type="AlphaFoldDB" id="A0AAD7W7U4"/>
<evidence type="ECO:0000313" key="2">
    <source>
        <dbReference type="EMBL" id="KAJ8387057.1"/>
    </source>
</evidence>
<gene>
    <name evidence="2" type="ORF">AAFF_G00161110</name>
</gene>
<organism evidence="2 3">
    <name type="scientific">Aldrovandia affinis</name>
    <dbReference type="NCBI Taxonomy" id="143900"/>
    <lineage>
        <taxon>Eukaryota</taxon>
        <taxon>Metazoa</taxon>
        <taxon>Chordata</taxon>
        <taxon>Craniata</taxon>
        <taxon>Vertebrata</taxon>
        <taxon>Euteleostomi</taxon>
        <taxon>Actinopterygii</taxon>
        <taxon>Neopterygii</taxon>
        <taxon>Teleostei</taxon>
        <taxon>Notacanthiformes</taxon>
        <taxon>Halosauridae</taxon>
        <taxon>Aldrovandia</taxon>
    </lineage>
</organism>
<evidence type="ECO:0000256" key="1">
    <source>
        <dbReference type="SAM" id="MobiDB-lite"/>
    </source>
</evidence>
<evidence type="ECO:0000313" key="3">
    <source>
        <dbReference type="Proteomes" id="UP001221898"/>
    </source>
</evidence>
<dbReference type="Proteomes" id="UP001221898">
    <property type="component" value="Unassembled WGS sequence"/>
</dbReference>
<sequence>MVESGARRWAARGRAPEDVQETTHGLSVHRAGGEGYARFPRPDQGVVEGVPRGRCERKGSRRTRWTPRQRLAETHAAPHWRGELSHGLSRCARSRKDIRDRVQYSQSSVGRSELQLYHMGLRQDTRPPKSILPLHRI</sequence>
<name>A0AAD7W7U4_9TELE</name>
<proteinExistence type="predicted"/>
<keyword evidence="3" id="KW-1185">Reference proteome</keyword>
<comment type="caution">
    <text evidence="2">The sequence shown here is derived from an EMBL/GenBank/DDBJ whole genome shotgun (WGS) entry which is preliminary data.</text>
</comment>
<protein>
    <submittedName>
        <fullName evidence="2">Uncharacterized protein</fullName>
    </submittedName>
</protein>
<accession>A0AAD7W7U4</accession>
<dbReference type="EMBL" id="JAINUG010000218">
    <property type="protein sequence ID" value="KAJ8387057.1"/>
    <property type="molecule type" value="Genomic_DNA"/>
</dbReference>
<reference evidence="2" key="1">
    <citation type="journal article" date="2023" name="Science">
        <title>Genome structures resolve the early diversification of teleost fishes.</title>
        <authorList>
            <person name="Parey E."/>
            <person name="Louis A."/>
            <person name="Montfort J."/>
            <person name="Bouchez O."/>
            <person name="Roques C."/>
            <person name="Iampietro C."/>
            <person name="Lluch J."/>
            <person name="Castinel A."/>
            <person name="Donnadieu C."/>
            <person name="Desvignes T."/>
            <person name="Floi Bucao C."/>
            <person name="Jouanno E."/>
            <person name="Wen M."/>
            <person name="Mejri S."/>
            <person name="Dirks R."/>
            <person name="Jansen H."/>
            <person name="Henkel C."/>
            <person name="Chen W.J."/>
            <person name="Zahm M."/>
            <person name="Cabau C."/>
            <person name="Klopp C."/>
            <person name="Thompson A.W."/>
            <person name="Robinson-Rechavi M."/>
            <person name="Braasch I."/>
            <person name="Lecointre G."/>
            <person name="Bobe J."/>
            <person name="Postlethwait J.H."/>
            <person name="Berthelot C."/>
            <person name="Roest Crollius H."/>
            <person name="Guiguen Y."/>
        </authorList>
    </citation>
    <scope>NUCLEOTIDE SEQUENCE</scope>
    <source>
        <strain evidence="2">NC1722</strain>
    </source>
</reference>
<feature type="region of interest" description="Disordered" evidence="1">
    <location>
        <begin position="1"/>
        <end position="77"/>
    </location>
</feature>